<dbReference type="GO" id="GO:0000156">
    <property type="term" value="F:phosphorelay response regulator activity"/>
    <property type="evidence" value="ECO:0007669"/>
    <property type="project" value="TreeGrafter"/>
</dbReference>
<evidence type="ECO:0000256" key="3">
    <source>
        <dbReference type="ARBA" id="ARBA00022553"/>
    </source>
</evidence>
<evidence type="ECO:0000256" key="5">
    <source>
        <dbReference type="ARBA" id="ARBA00023015"/>
    </source>
</evidence>
<evidence type="ECO:0000313" key="12">
    <source>
        <dbReference type="Proteomes" id="UP000199159"/>
    </source>
</evidence>
<evidence type="ECO:0000256" key="9">
    <source>
        <dbReference type="PROSITE-ProRule" id="PRU00169"/>
    </source>
</evidence>
<accession>A0A1H0Q2T8</accession>
<dbReference type="Pfam" id="PF00072">
    <property type="entry name" value="Response_reg"/>
    <property type="match status" value="1"/>
</dbReference>
<dbReference type="InterPro" id="IPR051271">
    <property type="entry name" value="2C-system_Tx_regulators"/>
</dbReference>
<evidence type="ECO:0000259" key="10">
    <source>
        <dbReference type="PROSITE" id="PS50110"/>
    </source>
</evidence>
<evidence type="ECO:0000256" key="2">
    <source>
        <dbReference type="ARBA" id="ARBA00022490"/>
    </source>
</evidence>
<evidence type="ECO:0000256" key="4">
    <source>
        <dbReference type="ARBA" id="ARBA00023012"/>
    </source>
</evidence>
<dbReference type="PIRSF" id="PIRSF006171">
    <property type="entry name" value="RR_citrat_malat"/>
    <property type="match status" value="1"/>
</dbReference>
<evidence type="ECO:0000313" key="11">
    <source>
        <dbReference type="EMBL" id="SDP11664.1"/>
    </source>
</evidence>
<dbReference type="OrthoDB" id="9759232at2"/>
<dbReference type="SMART" id="SM00448">
    <property type="entry name" value="REC"/>
    <property type="match status" value="1"/>
</dbReference>
<dbReference type="RefSeq" id="WP_090849684.1">
    <property type="nucleotide sequence ID" value="NZ_FNJU01000001.1"/>
</dbReference>
<evidence type="ECO:0000256" key="6">
    <source>
        <dbReference type="ARBA" id="ARBA00023125"/>
    </source>
</evidence>
<organism evidence="11 12">
    <name type="scientific">Litchfieldia salsa</name>
    <dbReference type="NCBI Taxonomy" id="930152"/>
    <lineage>
        <taxon>Bacteria</taxon>
        <taxon>Bacillati</taxon>
        <taxon>Bacillota</taxon>
        <taxon>Bacilli</taxon>
        <taxon>Bacillales</taxon>
        <taxon>Bacillaceae</taxon>
        <taxon>Litchfieldia</taxon>
    </lineage>
</organism>
<dbReference type="SUPFAM" id="SSF52172">
    <property type="entry name" value="CheY-like"/>
    <property type="match status" value="1"/>
</dbReference>
<feature type="modified residue" description="4-aspartylphosphate" evidence="9">
    <location>
        <position position="54"/>
    </location>
</feature>
<gene>
    <name evidence="11" type="ORF">SAMN05216565_101572</name>
</gene>
<protein>
    <submittedName>
        <fullName evidence="11">Two-component system, CitB family, response regulator CitT</fullName>
    </submittedName>
</protein>
<name>A0A1H0Q2T8_9BACI</name>
<dbReference type="Pfam" id="PF20714">
    <property type="entry name" value="HTH_64"/>
    <property type="match status" value="1"/>
</dbReference>
<keyword evidence="12" id="KW-1185">Reference proteome</keyword>
<dbReference type="STRING" id="930152.SAMN05216565_101572"/>
<dbReference type="EMBL" id="FNJU01000001">
    <property type="protein sequence ID" value="SDP11664.1"/>
    <property type="molecule type" value="Genomic_DNA"/>
</dbReference>
<dbReference type="InterPro" id="IPR001789">
    <property type="entry name" value="Sig_transdc_resp-reg_receiver"/>
</dbReference>
<keyword evidence="7" id="KW-0010">Activator</keyword>
<dbReference type="AlphaFoldDB" id="A0A1H0Q2T8"/>
<dbReference type="Gene3D" id="3.40.50.2300">
    <property type="match status" value="1"/>
</dbReference>
<comment type="subcellular location">
    <subcellularLocation>
        <location evidence="1">Cytoplasm</location>
    </subcellularLocation>
</comment>
<dbReference type="GO" id="GO:0005737">
    <property type="term" value="C:cytoplasm"/>
    <property type="evidence" value="ECO:0007669"/>
    <property type="project" value="UniProtKB-SubCell"/>
</dbReference>
<dbReference type="PROSITE" id="PS50110">
    <property type="entry name" value="RESPONSE_REGULATORY"/>
    <property type="match status" value="1"/>
</dbReference>
<keyword evidence="2" id="KW-0963">Cytoplasm</keyword>
<evidence type="ECO:0000256" key="1">
    <source>
        <dbReference type="ARBA" id="ARBA00004496"/>
    </source>
</evidence>
<dbReference type="PANTHER" id="PTHR45526">
    <property type="entry name" value="TRANSCRIPTIONAL REGULATORY PROTEIN DPIA"/>
    <property type="match status" value="1"/>
</dbReference>
<dbReference type="InterPro" id="IPR024187">
    <property type="entry name" value="Sig_transdc_resp-reg_cit/mal"/>
</dbReference>
<evidence type="ECO:0000256" key="7">
    <source>
        <dbReference type="ARBA" id="ARBA00023159"/>
    </source>
</evidence>
<keyword evidence="4" id="KW-0902">Two-component regulatory system</keyword>
<evidence type="ECO:0000256" key="8">
    <source>
        <dbReference type="ARBA" id="ARBA00023163"/>
    </source>
</evidence>
<dbReference type="PANTHER" id="PTHR45526:SF6">
    <property type="entry name" value="TRANSCRIPTIONAL REGULATORY PROTEIN CITT"/>
    <property type="match status" value="1"/>
</dbReference>
<dbReference type="GO" id="GO:0003677">
    <property type="term" value="F:DNA binding"/>
    <property type="evidence" value="ECO:0007669"/>
    <property type="project" value="UniProtKB-KW"/>
</dbReference>
<dbReference type="InterPro" id="IPR048714">
    <property type="entry name" value="DpiA-like_HTH"/>
</dbReference>
<keyword evidence="6" id="KW-0238">DNA-binding</keyword>
<keyword evidence="8" id="KW-0804">Transcription</keyword>
<proteinExistence type="predicted"/>
<reference evidence="12" key="1">
    <citation type="submission" date="2016-10" db="EMBL/GenBank/DDBJ databases">
        <authorList>
            <person name="Varghese N."/>
            <person name="Submissions S."/>
        </authorList>
    </citation>
    <scope>NUCLEOTIDE SEQUENCE [LARGE SCALE GENOMIC DNA]</scope>
    <source>
        <strain evidence="12">IBRC-M10078</strain>
    </source>
</reference>
<dbReference type="InterPro" id="IPR011006">
    <property type="entry name" value="CheY-like_superfamily"/>
</dbReference>
<feature type="domain" description="Response regulatory" evidence="10">
    <location>
        <begin position="3"/>
        <end position="119"/>
    </location>
</feature>
<dbReference type="GO" id="GO:0003700">
    <property type="term" value="F:DNA-binding transcription factor activity"/>
    <property type="evidence" value="ECO:0007669"/>
    <property type="project" value="InterPro"/>
</dbReference>
<sequence>MIKIIIVEDDYRVASIHEQFLAMIEDVRVVGKALNAGEAMKLLEEHTTNLLLLDNYMPDKLGATLLPEIRLKFPHVDIIMITAATEREFVETSIRNGVIDYIIKPVTIERFSQAIEKYRKRNKMLANVRELDQKQVDQFLSFQSSALVESEVSQLPKGIDPLTLQKVKETLTGLPVGINAEELGLELGASRTTARRYLEYLISIGEAKAELEYGIVGRPERKYYIVY</sequence>
<keyword evidence="3 9" id="KW-0597">Phosphoprotein</keyword>
<keyword evidence="5" id="KW-0805">Transcription regulation</keyword>
<dbReference type="Proteomes" id="UP000199159">
    <property type="component" value="Unassembled WGS sequence"/>
</dbReference>